<dbReference type="InterPro" id="IPR002347">
    <property type="entry name" value="SDR_fam"/>
</dbReference>
<comment type="caution">
    <text evidence="5">The sequence shown here is derived from an EMBL/GenBank/DDBJ whole genome shotgun (WGS) entry which is preliminary data.</text>
</comment>
<evidence type="ECO:0000313" key="6">
    <source>
        <dbReference type="Proteomes" id="UP000267469"/>
    </source>
</evidence>
<dbReference type="GO" id="GO:0016491">
    <property type="term" value="F:oxidoreductase activity"/>
    <property type="evidence" value="ECO:0007669"/>
    <property type="project" value="UniProtKB-KW"/>
</dbReference>
<dbReference type="PANTHER" id="PTHR43976">
    <property type="entry name" value="SHORT CHAIN DEHYDROGENASE"/>
    <property type="match status" value="1"/>
</dbReference>
<dbReference type="CDD" id="cd05374">
    <property type="entry name" value="17beta-HSD-like_SDR_c"/>
    <property type="match status" value="1"/>
</dbReference>
<sequence length="282" mass="30642">MDTTSVWLVTGASRGLGLSMVKKLLDEGYRVAATSRTVAALEHEIGQVSEEFLPLEMDVTDDMNVKEVIAKCVSHFGRLDVVVNNAGFGLVGSLEELSDAEMRNNFDVNVFGSLNVIRNAMSYLRKQRSGHIFNIASVGGYTGGFPGFGIYCSTKFAVAGFTEALAEEVKEFGVNATVVYPGYFRTDFLSGGSIKTAASPIAEYTDVRAVEQAHLRDINGNQPNDPERAAEILIEVSKLPQPPVHLFLGKDAYALAKEKISLIQDTMKAYEELGTSTEIVEV</sequence>
<name>A0A3N0DRM8_SINP1</name>
<dbReference type="InterPro" id="IPR051911">
    <property type="entry name" value="SDR_oxidoreductase"/>
</dbReference>
<dbReference type="InterPro" id="IPR036291">
    <property type="entry name" value="NAD(P)-bd_dom_sf"/>
</dbReference>
<dbReference type="InterPro" id="IPR020904">
    <property type="entry name" value="Sc_DH/Rdtase_CS"/>
</dbReference>
<accession>A0A3N0DRM8</accession>
<evidence type="ECO:0000256" key="3">
    <source>
        <dbReference type="RuleBase" id="RU000363"/>
    </source>
</evidence>
<comment type="similarity">
    <text evidence="1 3">Belongs to the short-chain dehydrogenases/reductases (SDR) family.</text>
</comment>
<gene>
    <name evidence="5" type="ORF">ED312_19565</name>
</gene>
<dbReference type="Pfam" id="PF00106">
    <property type="entry name" value="adh_short"/>
    <property type="match status" value="1"/>
</dbReference>
<dbReference type="PROSITE" id="PS00061">
    <property type="entry name" value="ADH_SHORT"/>
    <property type="match status" value="1"/>
</dbReference>
<dbReference type="PRINTS" id="PR00080">
    <property type="entry name" value="SDRFAMILY"/>
</dbReference>
<evidence type="ECO:0000256" key="1">
    <source>
        <dbReference type="ARBA" id="ARBA00006484"/>
    </source>
</evidence>
<evidence type="ECO:0000313" key="5">
    <source>
        <dbReference type="EMBL" id="RNL78136.1"/>
    </source>
</evidence>
<feature type="domain" description="Ketoreductase" evidence="4">
    <location>
        <begin position="5"/>
        <end position="187"/>
    </location>
</feature>
<dbReference type="SUPFAM" id="SSF51735">
    <property type="entry name" value="NAD(P)-binding Rossmann-fold domains"/>
    <property type="match status" value="1"/>
</dbReference>
<keyword evidence="6" id="KW-1185">Reference proteome</keyword>
<reference evidence="5 6" key="1">
    <citation type="submission" date="2018-10" db="EMBL/GenBank/DDBJ databases">
        <title>Sinomicrobium pectinilyticum sp. nov., a pectinase-producing bacterium isolated from alkaline and saline soil, and emended description of the genus Sinomicrobium.</title>
        <authorList>
            <person name="Cheng B."/>
            <person name="Li C."/>
            <person name="Lai Q."/>
            <person name="Du M."/>
            <person name="Shao Z."/>
            <person name="Xu P."/>
            <person name="Yang C."/>
        </authorList>
    </citation>
    <scope>NUCLEOTIDE SEQUENCE [LARGE SCALE GENOMIC DNA]</scope>
    <source>
        <strain evidence="5 6">5DNS001</strain>
    </source>
</reference>
<dbReference type="Proteomes" id="UP000267469">
    <property type="component" value="Unassembled WGS sequence"/>
</dbReference>
<dbReference type="PRINTS" id="PR00081">
    <property type="entry name" value="GDHRDH"/>
</dbReference>
<dbReference type="SMART" id="SM00822">
    <property type="entry name" value="PKS_KR"/>
    <property type="match status" value="1"/>
</dbReference>
<protein>
    <submittedName>
        <fullName evidence="5">SDR family NAD(P)-dependent oxidoreductase</fullName>
    </submittedName>
</protein>
<organism evidence="5 6">
    <name type="scientific">Sinomicrobium pectinilyticum</name>
    <dbReference type="NCBI Taxonomy" id="1084421"/>
    <lineage>
        <taxon>Bacteria</taxon>
        <taxon>Pseudomonadati</taxon>
        <taxon>Bacteroidota</taxon>
        <taxon>Flavobacteriia</taxon>
        <taxon>Flavobacteriales</taxon>
        <taxon>Flavobacteriaceae</taxon>
        <taxon>Sinomicrobium</taxon>
    </lineage>
</organism>
<evidence type="ECO:0000259" key="4">
    <source>
        <dbReference type="SMART" id="SM00822"/>
    </source>
</evidence>
<dbReference type="OrthoDB" id="1235794at2"/>
<dbReference type="PANTHER" id="PTHR43976:SF16">
    <property type="entry name" value="SHORT-CHAIN DEHYDROGENASE_REDUCTASE FAMILY PROTEIN"/>
    <property type="match status" value="1"/>
</dbReference>
<dbReference type="RefSeq" id="WP_123217720.1">
    <property type="nucleotide sequence ID" value="NZ_RJTM01000136.1"/>
</dbReference>
<evidence type="ECO:0000256" key="2">
    <source>
        <dbReference type="ARBA" id="ARBA00023002"/>
    </source>
</evidence>
<dbReference type="InterPro" id="IPR057326">
    <property type="entry name" value="KR_dom"/>
</dbReference>
<proteinExistence type="inferred from homology"/>
<dbReference type="EMBL" id="RJTM01000136">
    <property type="protein sequence ID" value="RNL78136.1"/>
    <property type="molecule type" value="Genomic_DNA"/>
</dbReference>
<dbReference type="Gene3D" id="3.40.50.720">
    <property type="entry name" value="NAD(P)-binding Rossmann-like Domain"/>
    <property type="match status" value="1"/>
</dbReference>
<dbReference type="AlphaFoldDB" id="A0A3N0DRM8"/>
<keyword evidence="2" id="KW-0560">Oxidoreductase</keyword>